<proteinExistence type="predicted"/>
<protein>
    <submittedName>
        <fullName evidence="2">Carbohydrate ABC transporter substrate-binding protein (CUT1 family)</fullName>
    </submittedName>
</protein>
<evidence type="ECO:0000313" key="3">
    <source>
        <dbReference type="Proteomes" id="UP000295008"/>
    </source>
</evidence>
<name>A0A4R1RXV2_HYDET</name>
<dbReference type="AlphaFoldDB" id="A0A4R1RXV2"/>
<dbReference type="Pfam" id="PF01547">
    <property type="entry name" value="SBP_bac_1"/>
    <property type="match status" value="1"/>
</dbReference>
<comment type="caution">
    <text evidence="2">The sequence shown here is derived from an EMBL/GenBank/DDBJ whole genome shotgun (WGS) entry which is preliminary data.</text>
</comment>
<organism evidence="2 3">
    <name type="scientific">Hydrogenispora ethanolica</name>
    <dbReference type="NCBI Taxonomy" id="1082276"/>
    <lineage>
        <taxon>Bacteria</taxon>
        <taxon>Bacillati</taxon>
        <taxon>Bacillota</taxon>
        <taxon>Hydrogenispora</taxon>
    </lineage>
</organism>
<dbReference type="InterPro" id="IPR006059">
    <property type="entry name" value="SBP"/>
</dbReference>
<dbReference type="EMBL" id="SLUN01000007">
    <property type="protein sequence ID" value="TCL71571.1"/>
    <property type="molecule type" value="Genomic_DNA"/>
</dbReference>
<dbReference type="PANTHER" id="PTHR43649:SF14">
    <property type="entry name" value="BLR3389 PROTEIN"/>
    <property type="match status" value="1"/>
</dbReference>
<dbReference type="RefSeq" id="WP_132013717.1">
    <property type="nucleotide sequence ID" value="NZ_SLUN01000007.1"/>
</dbReference>
<evidence type="ECO:0000313" key="2">
    <source>
        <dbReference type="EMBL" id="TCL71571.1"/>
    </source>
</evidence>
<evidence type="ECO:0000256" key="1">
    <source>
        <dbReference type="SAM" id="SignalP"/>
    </source>
</evidence>
<dbReference type="OrthoDB" id="41208at2"/>
<reference evidence="2 3" key="1">
    <citation type="submission" date="2019-03" db="EMBL/GenBank/DDBJ databases">
        <title>Genomic Encyclopedia of Type Strains, Phase IV (KMG-IV): sequencing the most valuable type-strain genomes for metagenomic binning, comparative biology and taxonomic classification.</title>
        <authorList>
            <person name="Goeker M."/>
        </authorList>
    </citation>
    <scope>NUCLEOTIDE SEQUENCE [LARGE SCALE GENOMIC DNA]</scope>
    <source>
        <strain evidence="2 3">LX-B</strain>
    </source>
</reference>
<gene>
    <name evidence="2" type="ORF">EDC14_100733</name>
</gene>
<feature type="chain" id="PRO_5020354627" evidence="1">
    <location>
        <begin position="27"/>
        <end position="422"/>
    </location>
</feature>
<dbReference type="Proteomes" id="UP000295008">
    <property type="component" value="Unassembled WGS sequence"/>
</dbReference>
<dbReference type="Gene3D" id="3.40.190.10">
    <property type="entry name" value="Periplasmic binding protein-like II"/>
    <property type="match status" value="2"/>
</dbReference>
<accession>A0A4R1RXV2</accession>
<keyword evidence="3" id="KW-1185">Reference proteome</keyword>
<dbReference type="SUPFAM" id="SSF53850">
    <property type="entry name" value="Periplasmic binding protein-like II"/>
    <property type="match status" value="1"/>
</dbReference>
<sequence>MKKRFFKLIGLCALFTLIMFTLAAEAAPKTVTLKLWHLWAADTEANKIPMQKVVAAFEKSHPNIKIEVDAVENQTYKTKIKTAIAANEAPDIFFSWGAGFAQPFVDSKKVLALDPYLKDGTKNRILGGTLANYTYNKKIYGLPLYMWAGVFYVNKELFAKNNIKIPTTYKEMMEAAKAFRAKGITPISVGEKDRWCGMFFQNIFALRTGGAKLCVDALSKKASFDQPAFVQSAQLLSDLVKAKAFNDGCLGLTHDEAQAVFLNGQVPMYYQGSWEAGTFEREGSPVQGKIVAMRFPAVEGGKGTQDEFLGGAIDTFMVSANTKYPRQAATAVKYICENMSREAYLAGGNLPTWKVNVDKSKINPLLAQVAELTKSAKGYVLAWDTFLVGSEADAHLNLVQEIFAGMTTPEQFAKGMQKLNQK</sequence>
<feature type="signal peptide" evidence="1">
    <location>
        <begin position="1"/>
        <end position="26"/>
    </location>
</feature>
<dbReference type="InterPro" id="IPR050490">
    <property type="entry name" value="Bact_solute-bd_prot1"/>
</dbReference>
<keyword evidence="1" id="KW-0732">Signal</keyword>
<dbReference type="PANTHER" id="PTHR43649">
    <property type="entry name" value="ARABINOSE-BINDING PROTEIN-RELATED"/>
    <property type="match status" value="1"/>
</dbReference>